<feature type="coiled-coil region" evidence="1">
    <location>
        <begin position="96"/>
        <end position="130"/>
    </location>
</feature>
<accession>A0A061J671</accession>
<keyword evidence="4" id="KW-1185">Reference proteome</keyword>
<reference evidence="3 4" key="1">
    <citation type="submission" date="2013-07" db="EMBL/GenBank/DDBJ databases">
        <authorList>
            <person name="Stoco P.H."/>
            <person name="Wagner G."/>
            <person name="Gerber A."/>
            <person name="Zaha A."/>
            <person name="Thompson C."/>
            <person name="Bartholomeu D.C."/>
            <person name="Luckemeyer D.D."/>
            <person name="Bahia D."/>
            <person name="Loreto E."/>
            <person name="Prestes E.B."/>
            <person name="Lima F.M."/>
            <person name="Rodrigues-Luiz G."/>
            <person name="Vallejo G.A."/>
            <person name="Filho J.F."/>
            <person name="Monteiro K.M."/>
            <person name="Tyler K.M."/>
            <person name="de Almeida L.G."/>
            <person name="Ortiz M.F."/>
            <person name="Siervo M.A."/>
            <person name="de Moraes M.H."/>
            <person name="Cunha O.L."/>
            <person name="Mendonca-Neto R."/>
            <person name="Silva R."/>
            <person name="Teixeira S.M."/>
            <person name="Murta S.M."/>
            <person name="Sincero T.C."/>
            <person name="Mendes T.A."/>
            <person name="Urmenyi T.P."/>
            <person name="Silva V.G."/>
            <person name="da Rocha W.D."/>
            <person name="Andersson B."/>
            <person name="Romanha A.J."/>
            <person name="Steindel M."/>
            <person name="de Vasconcelos A.T."/>
            <person name="Grisard E.C."/>
        </authorList>
    </citation>
    <scope>NUCLEOTIDE SEQUENCE [LARGE SCALE GENOMIC DNA]</scope>
    <source>
        <strain evidence="3 4">SC58</strain>
    </source>
</reference>
<gene>
    <name evidence="3" type="ORF">TRSC58_02435</name>
</gene>
<feature type="region of interest" description="Disordered" evidence="2">
    <location>
        <begin position="283"/>
        <end position="346"/>
    </location>
</feature>
<dbReference type="VEuPathDB" id="TriTrypDB:TRSC58_02435"/>
<feature type="coiled-coil region" evidence="1">
    <location>
        <begin position="166"/>
        <end position="207"/>
    </location>
</feature>
<dbReference type="Proteomes" id="UP000031737">
    <property type="component" value="Unassembled WGS sequence"/>
</dbReference>
<evidence type="ECO:0000256" key="2">
    <source>
        <dbReference type="SAM" id="MobiDB-lite"/>
    </source>
</evidence>
<evidence type="ECO:0000256" key="1">
    <source>
        <dbReference type="SAM" id="Coils"/>
    </source>
</evidence>
<keyword evidence="1" id="KW-0175">Coiled coil</keyword>
<protein>
    <submittedName>
        <fullName evidence="3">Uncharacterized protein</fullName>
    </submittedName>
</protein>
<organism evidence="3 4">
    <name type="scientific">Trypanosoma rangeli SC58</name>
    <dbReference type="NCBI Taxonomy" id="429131"/>
    <lineage>
        <taxon>Eukaryota</taxon>
        <taxon>Discoba</taxon>
        <taxon>Euglenozoa</taxon>
        <taxon>Kinetoplastea</taxon>
        <taxon>Metakinetoplastina</taxon>
        <taxon>Trypanosomatida</taxon>
        <taxon>Trypanosomatidae</taxon>
        <taxon>Trypanosoma</taxon>
        <taxon>Herpetosoma</taxon>
    </lineage>
</organism>
<comment type="caution">
    <text evidence="3">The sequence shown here is derived from an EMBL/GenBank/DDBJ whole genome shotgun (WGS) entry which is preliminary data.</text>
</comment>
<dbReference type="OrthoDB" id="249697at2759"/>
<sequence>MYKDYAAPLLARGDFEAIKHDPLLILERGTKAIVSLQQGEAALKAQLEAIQSQLQDANNDGKFDSQRYKEVMVATAELERDHRMLSMRCSDTESGNKRLARVVDEMRQEKEALREELRTLRGSVSLLDKQHADTVAAVAVIEKAAPEEEAKGKGLQEAIARKIESLDILTKEIVSCTNNVASLQRKVEKLECERLVLEAETLALEQTTSQQERTINYLQYESAKLNDIVNARTSELVEAKKQTAAMLLELQLQVTRAEEEMTRLHNAVANETSLTGRQNIWQAKERSRQDRGSPQCASGAGKGAWKGEDGTSLDAGKAVSPKEQCAGGGEAEPGVEWDAAATGRRR</sequence>
<name>A0A061J671_TRYRA</name>
<dbReference type="AlphaFoldDB" id="A0A061J671"/>
<evidence type="ECO:0000313" key="3">
    <source>
        <dbReference type="EMBL" id="ESL09840.1"/>
    </source>
</evidence>
<feature type="coiled-coil region" evidence="1">
    <location>
        <begin position="240"/>
        <end position="267"/>
    </location>
</feature>
<proteinExistence type="predicted"/>
<dbReference type="EMBL" id="AUPL01002435">
    <property type="protein sequence ID" value="ESL09840.1"/>
    <property type="molecule type" value="Genomic_DNA"/>
</dbReference>
<evidence type="ECO:0000313" key="4">
    <source>
        <dbReference type="Proteomes" id="UP000031737"/>
    </source>
</evidence>